<keyword evidence="5" id="KW-0472">Membrane</keyword>
<keyword evidence="9" id="KW-1185">Reference proteome</keyword>
<sequence>MGVLIIVIVVVLLIVWVIATYNALVSLHNLVKNGWAQIDVQLKQRADLIPNLVETVKGYAAHESTVFTQVTQARAHAQEVAQSNATPDQRAVAENELSRAILNLYAVSENYPQLQANTNFLDLQNQLKQIEQKIAYARQMYNDVVMKYNNKLQMFPSNIIAGAFHFQEAQSFTASDTDRSVPQVSFTSAPAGDQPFQRPSQQ</sequence>
<evidence type="ECO:0000256" key="3">
    <source>
        <dbReference type="ARBA" id="ARBA00022692"/>
    </source>
</evidence>
<feature type="compositionally biased region" description="Polar residues" evidence="7">
    <location>
        <begin position="175"/>
        <end position="188"/>
    </location>
</feature>
<keyword evidence="4" id="KW-1133">Transmembrane helix</keyword>
<evidence type="ECO:0000313" key="8">
    <source>
        <dbReference type="EMBL" id="OZG52558.1"/>
    </source>
</evidence>
<keyword evidence="6" id="KW-0175">Coiled coil</keyword>
<dbReference type="Proteomes" id="UP000216725">
    <property type="component" value="Unassembled WGS sequence"/>
</dbReference>
<reference evidence="8 9" key="1">
    <citation type="journal article" date="2017" name="BMC Genomics">
        <title>Comparative genomic and phylogenomic analyses of the Bifidobacteriaceae family.</title>
        <authorList>
            <person name="Lugli G.A."/>
            <person name="Milani C."/>
            <person name="Turroni F."/>
            <person name="Duranti S."/>
            <person name="Mancabelli L."/>
            <person name="Mangifesta M."/>
            <person name="Ferrario C."/>
            <person name="Modesto M."/>
            <person name="Mattarelli P."/>
            <person name="Jiri K."/>
            <person name="van Sinderen D."/>
            <person name="Ventura M."/>
        </authorList>
    </citation>
    <scope>NUCLEOTIDE SEQUENCE [LARGE SCALE GENOMIC DNA]</scope>
    <source>
        <strain evidence="8 9">DSM 24742</strain>
    </source>
</reference>
<evidence type="ECO:0000256" key="5">
    <source>
        <dbReference type="ARBA" id="ARBA00023136"/>
    </source>
</evidence>
<dbReference type="Gene3D" id="1.20.1440.20">
    <property type="entry name" value="LemA-like domain"/>
    <property type="match status" value="1"/>
</dbReference>
<evidence type="ECO:0000256" key="7">
    <source>
        <dbReference type="SAM" id="MobiDB-lite"/>
    </source>
</evidence>
<organism evidence="8 9">
    <name type="scientific">Pseudoscardovia radai</name>
    <dbReference type="NCBI Taxonomy" id="987066"/>
    <lineage>
        <taxon>Bacteria</taxon>
        <taxon>Bacillati</taxon>
        <taxon>Actinomycetota</taxon>
        <taxon>Actinomycetes</taxon>
        <taxon>Bifidobacteriales</taxon>
        <taxon>Bifidobacteriaceae</taxon>
        <taxon>Pseudoscardovia</taxon>
    </lineage>
</organism>
<dbReference type="EMBL" id="MWWR01000003">
    <property type="protein sequence ID" value="OZG52558.1"/>
    <property type="molecule type" value="Genomic_DNA"/>
</dbReference>
<accession>A0A261F0E0</accession>
<comment type="similarity">
    <text evidence="2">Belongs to the LemA family.</text>
</comment>
<dbReference type="InterPro" id="IPR007156">
    <property type="entry name" value="MamQ_LemA"/>
</dbReference>
<dbReference type="InterPro" id="IPR023353">
    <property type="entry name" value="LemA-like_dom_sf"/>
</dbReference>
<comment type="caution">
    <text evidence="8">The sequence shown here is derived from an EMBL/GenBank/DDBJ whole genome shotgun (WGS) entry which is preliminary data.</text>
</comment>
<comment type="subcellular location">
    <subcellularLocation>
        <location evidence="1">Membrane</location>
        <topology evidence="1">Single-pass membrane protein</topology>
    </subcellularLocation>
</comment>
<protein>
    <submittedName>
        <fullName evidence="8">LemA family</fullName>
    </submittedName>
</protein>
<evidence type="ECO:0000256" key="6">
    <source>
        <dbReference type="SAM" id="Coils"/>
    </source>
</evidence>
<evidence type="ECO:0000256" key="1">
    <source>
        <dbReference type="ARBA" id="ARBA00004167"/>
    </source>
</evidence>
<name>A0A261F0E0_9BIFI</name>
<dbReference type="AlphaFoldDB" id="A0A261F0E0"/>
<dbReference type="SUPFAM" id="SSF140478">
    <property type="entry name" value="LemA-like"/>
    <property type="match status" value="1"/>
</dbReference>
<gene>
    <name evidence="8" type="ORF">PSRA_0290</name>
</gene>
<evidence type="ECO:0000256" key="4">
    <source>
        <dbReference type="ARBA" id="ARBA00022989"/>
    </source>
</evidence>
<proteinExistence type="inferred from homology"/>
<evidence type="ECO:0000256" key="2">
    <source>
        <dbReference type="ARBA" id="ARBA00008854"/>
    </source>
</evidence>
<dbReference type="PANTHER" id="PTHR34478">
    <property type="entry name" value="PROTEIN LEMA"/>
    <property type="match status" value="1"/>
</dbReference>
<dbReference type="PANTHER" id="PTHR34478:SF2">
    <property type="entry name" value="MEMBRANE PROTEIN"/>
    <property type="match status" value="1"/>
</dbReference>
<dbReference type="Pfam" id="PF04011">
    <property type="entry name" value="LemA"/>
    <property type="match status" value="1"/>
</dbReference>
<keyword evidence="3" id="KW-0812">Transmembrane</keyword>
<feature type="region of interest" description="Disordered" evidence="7">
    <location>
        <begin position="175"/>
        <end position="202"/>
    </location>
</feature>
<dbReference type="GO" id="GO:0016020">
    <property type="term" value="C:membrane"/>
    <property type="evidence" value="ECO:0007669"/>
    <property type="project" value="UniProtKB-SubCell"/>
</dbReference>
<evidence type="ECO:0000313" key="9">
    <source>
        <dbReference type="Proteomes" id="UP000216725"/>
    </source>
</evidence>
<feature type="coiled-coil region" evidence="6">
    <location>
        <begin position="113"/>
        <end position="140"/>
    </location>
</feature>